<name>A0A9N9NS54_9GLOM</name>
<feature type="non-terminal residue" evidence="1">
    <location>
        <position position="184"/>
    </location>
</feature>
<proteinExistence type="predicted"/>
<evidence type="ECO:0000313" key="2">
    <source>
        <dbReference type="Proteomes" id="UP000789396"/>
    </source>
</evidence>
<evidence type="ECO:0000313" key="1">
    <source>
        <dbReference type="EMBL" id="CAG8752733.1"/>
    </source>
</evidence>
<dbReference type="EMBL" id="CAJVPZ010037085">
    <property type="protein sequence ID" value="CAG8752733.1"/>
    <property type="molecule type" value="Genomic_DNA"/>
</dbReference>
<accession>A0A9N9NS54</accession>
<dbReference type="OrthoDB" id="2448326at2759"/>
<protein>
    <submittedName>
        <fullName evidence="1">3238_t:CDS:1</fullName>
    </submittedName>
</protein>
<keyword evidence="2" id="KW-1185">Reference proteome</keyword>
<comment type="caution">
    <text evidence="1">The sequence shown here is derived from an EMBL/GenBank/DDBJ whole genome shotgun (WGS) entry which is preliminary data.</text>
</comment>
<gene>
    <name evidence="1" type="ORF">RFULGI_LOCUS13718</name>
</gene>
<sequence>MQIQTHLHDFSLCEKHYNQLIVSDFLCQLLLDSNISKNKRNSQKQQVNNDFDNEIVEKQARTQYTHKTDVQTNKQTNEKTHEVGIQVSDIMLHSFENLVDFLQSQLDSKVSEVEDLKKRLDYAYDYIIEKCQNVYNNIESLILNKEWFSLNNLLDFMPNNWLANHNLVIVNFINTLTHNDNNNH</sequence>
<dbReference type="Proteomes" id="UP000789396">
    <property type="component" value="Unassembled WGS sequence"/>
</dbReference>
<reference evidence="1" key="1">
    <citation type="submission" date="2021-06" db="EMBL/GenBank/DDBJ databases">
        <authorList>
            <person name="Kallberg Y."/>
            <person name="Tangrot J."/>
            <person name="Rosling A."/>
        </authorList>
    </citation>
    <scope>NUCLEOTIDE SEQUENCE</scope>
    <source>
        <strain evidence="1">IN212</strain>
    </source>
</reference>
<dbReference type="AlphaFoldDB" id="A0A9N9NS54"/>
<organism evidence="1 2">
    <name type="scientific">Racocetra fulgida</name>
    <dbReference type="NCBI Taxonomy" id="60492"/>
    <lineage>
        <taxon>Eukaryota</taxon>
        <taxon>Fungi</taxon>
        <taxon>Fungi incertae sedis</taxon>
        <taxon>Mucoromycota</taxon>
        <taxon>Glomeromycotina</taxon>
        <taxon>Glomeromycetes</taxon>
        <taxon>Diversisporales</taxon>
        <taxon>Gigasporaceae</taxon>
        <taxon>Racocetra</taxon>
    </lineage>
</organism>